<name>S9UTL8_9TRYP</name>
<dbReference type="Proteomes" id="UP000015354">
    <property type="component" value="Unassembled WGS sequence"/>
</dbReference>
<feature type="region of interest" description="Disordered" evidence="1">
    <location>
        <begin position="77"/>
        <end position="114"/>
    </location>
</feature>
<feature type="compositionally biased region" description="Low complexity" evidence="1">
    <location>
        <begin position="87"/>
        <end position="97"/>
    </location>
</feature>
<comment type="caution">
    <text evidence="2">The sequence shown here is derived from an EMBL/GenBank/DDBJ whole genome shotgun (WGS) entry which is preliminary data.</text>
</comment>
<dbReference type="AlphaFoldDB" id="S9UTL8"/>
<gene>
    <name evidence="2" type="ORF">STCU_10329</name>
</gene>
<dbReference type="EMBL" id="ATMH01010227">
    <property type="protein sequence ID" value="EPY17901.1"/>
    <property type="molecule type" value="Genomic_DNA"/>
</dbReference>
<evidence type="ECO:0000256" key="1">
    <source>
        <dbReference type="SAM" id="MobiDB-lite"/>
    </source>
</evidence>
<feature type="compositionally biased region" description="Basic residues" evidence="1">
    <location>
        <begin position="362"/>
        <end position="372"/>
    </location>
</feature>
<evidence type="ECO:0000313" key="2">
    <source>
        <dbReference type="EMBL" id="EPY17901.1"/>
    </source>
</evidence>
<feature type="compositionally biased region" description="Basic and acidic residues" evidence="1">
    <location>
        <begin position="184"/>
        <end position="193"/>
    </location>
</feature>
<keyword evidence="3" id="KW-1185">Reference proteome</keyword>
<feature type="region of interest" description="Disordered" evidence="1">
    <location>
        <begin position="170"/>
        <end position="193"/>
    </location>
</feature>
<feature type="region of interest" description="Disordered" evidence="1">
    <location>
        <begin position="344"/>
        <end position="381"/>
    </location>
</feature>
<reference evidence="2 3" key="1">
    <citation type="journal article" date="2013" name="PLoS ONE">
        <title>Predicting the Proteins of Angomonas deanei, Strigomonas culicis and Their Respective Endosymbionts Reveals New Aspects of the Trypanosomatidae Family.</title>
        <authorList>
            <person name="Motta M.C."/>
            <person name="Martins A.C."/>
            <person name="de Souza S.S."/>
            <person name="Catta-Preta C.M."/>
            <person name="Silva R."/>
            <person name="Klein C.C."/>
            <person name="de Almeida L.G."/>
            <person name="de Lima Cunha O."/>
            <person name="Ciapina L.P."/>
            <person name="Brocchi M."/>
            <person name="Colabardini A.C."/>
            <person name="de Araujo Lima B."/>
            <person name="Machado C.R."/>
            <person name="de Almeida Soares C.M."/>
            <person name="Probst C.M."/>
            <person name="de Menezes C.B."/>
            <person name="Thompson C.E."/>
            <person name="Bartholomeu D.C."/>
            <person name="Gradia D.F."/>
            <person name="Pavoni D.P."/>
            <person name="Grisard E.C."/>
            <person name="Fantinatti-Garboggini F."/>
            <person name="Marchini F.K."/>
            <person name="Rodrigues-Luiz G.F."/>
            <person name="Wagner G."/>
            <person name="Goldman G.H."/>
            <person name="Fietto J.L."/>
            <person name="Elias M.C."/>
            <person name="Goldman M.H."/>
            <person name="Sagot M.F."/>
            <person name="Pereira M."/>
            <person name="Stoco P.H."/>
            <person name="de Mendonca-Neto R.P."/>
            <person name="Teixeira S.M."/>
            <person name="Maciel T.E."/>
            <person name="de Oliveira Mendes T.A."/>
            <person name="Urmenyi T.P."/>
            <person name="de Souza W."/>
            <person name="Schenkman S."/>
            <person name="de Vasconcelos A.T."/>
        </authorList>
    </citation>
    <scope>NUCLEOTIDE SEQUENCE [LARGE SCALE GENOMIC DNA]</scope>
</reference>
<protein>
    <submittedName>
        <fullName evidence="2">Uncharacterized protein</fullName>
    </submittedName>
</protein>
<proteinExistence type="predicted"/>
<accession>S9UTL8</accession>
<evidence type="ECO:0000313" key="3">
    <source>
        <dbReference type="Proteomes" id="UP000015354"/>
    </source>
</evidence>
<sequence length="381" mass="40781">MSFSLFPVLRDASDHYQPPSDPLPRAGPCVPCYATRFPSLETIQQHAGARPFVFAIGPPAAAKGLATSARSPGAYDAEDGSYHLTDSGAASSSGGCSPFARGGRPRHDREEPWRRARESAWSPFHLSPFVLCPTHPDVLLVRAAPLTAAAALHQHHAVLAAGERRALEAAAAAAAAQRDDDEEDGRRAPPEEAAPRYTEVVALARYDVVGTSYAVERYQLLLVADLRPPPAAARGPAQPPVSAAAAAVRWLRLTEGELLARLPEDGGAVLTARHVCRCLARTGGSPLDHEAALAQLYAGGAEAGPPPSAATMERRFYDTALPLLGCDEAHRQRCWERLAQLKEDRSPRRRTPARRAVAARAPRLHRGGRGGRRPPAQSRPS</sequence>
<organism evidence="2 3">
    <name type="scientific">Strigomonas culicis</name>
    <dbReference type="NCBI Taxonomy" id="28005"/>
    <lineage>
        <taxon>Eukaryota</taxon>
        <taxon>Discoba</taxon>
        <taxon>Euglenozoa</taxon>
        <taxon>Kinetoplastea</taxon>
        <taxon>Metakinetoplastina</taxon>
        <taxon>Trypanosomatida</taxon>
        <taxon>Trypanosomatidae</taxon>
        <taxon>Strigomonadinae</taxon>
        <taxon>Strigomonas</taxon>
    </lineage>
</organism>
<feature type="compositionally biased region" description="Basic and acidic residues" evidence="1">
    <location>
        <begin position="105"/>
        <end position="114"/>
    </location>
</feature>